<organism evidence="4 5">
    <name type="scientific">Datura stramonium</name>
    <name type="common">Jimsonweed</name>
    <name type="synonym">Common thornapple</name>
    <dbReference type="NCBI Taxonomy" id="4076"/>
    <lineage>
        <taxon>Eukaryota</taxon>
        <taxon>Viridiplantae</taxon>
        <taxon>Streptophyta</taxon>
        <taxon>Embryophyta</taxon>
        <taxon>Tracheophyta</taxon>
        <taxon>Spermatophyta</taxon>
        <taxon>Magnoliopsida</taxon>
        <taxon>eudicotyledons</taxon>
        <taxon>Gunneridae</taxon>
        <taxon>Pentapetalae</taxon>
        <taxon>asterids</taxon>
        <taxon>lamiids</taxon>
        <taxon>Solanales</taxon>
        <taxon>Solanaceae</taxon>
        <taxon>Solanoideae</taxon>
        <taxon>Datureae</taxon>
        <taxon>Datura</taxon>
    </lineage>
</organism>
<keyword evidence="1 4" id="KW-0689">Ribosomal protein</keyword>
<evidence type="ECO:0000313" key="4">
    <source>
        <dbReference type="EMBL" id="MCD7458973.1"/>
    </source>
</evidence>
<name>A0ABS8SJH5_DATST</name>
<dbReference type="Pfam" id="PF01248">
    <property type="entry name" value="Ribosomal_L7Ae"/>
    <property type="match status" value="1"/>
</dbReference>
<dbReference type="Gene3D" id="3.30.1330.30">
    <property type="match status" value="1"/>
</dbReference>
<reference evidence="4 5" key="1">
    <citation type="journal article" date="2021" name="BMC Genomics">
        <title>Datura genome reveals duplications of psychoactive alkaloid biosynthetic genes and high mutation rate following tissue culture.</title>
        <authorList>
            <person name="Rajewski A."/>
            <person name="Carter-House D."/>
            <person name="Stajich J."/>
            <person name="Litt A."/>
        </authorList>
    </citation>
    <scope>NUCLEOTIDE SEQUENCE [LARGE SCALE GENOMIC DNA]</scope>
    <source>
        <strain evidence="4">AR-01</strain>
    </source>
</reference>
<evidence type="ECO:0000313" key="5">
    <source>
        <dbReference type="Proteomes" id="UP000823775"/>
    </source>
</evidence>
<evidence type="ECO:0000259" key="3">
    <source>
        <dbReference type="Pfam" id="PF01248"/>
    </source>
</evidence>
<evidence type="ECO:0000256" key="1">
    <source>
        <dbReference type="ARBA" id="ARBA00022980"/>
    </source>
</evidence>
<comment type="caution">
    <text evidence="4">The sequence shown here is derived from an EMBL/GenBank/DDBJ whole genome shotgun (WGS) entry which is preliminary data.</text>
</comment>
<dbReference type="SUPFAM" id="SSF55315">
    <property type="entry name" value="L30e-like"/>
    <property type="match status" value="1"/>
</dbReference>
<keyword evidence="5" id="KW-1185">Reference proteome</keyword>
<dbReference type="InterPro" id="IPR004038">
    <property type="entry name" value="Ribosomal_eL8/eL30/eS12/Gad45"/>
</dbReference>
<keyword evidence="2" id="KW-0687">Ribonucleoprotein</keyword>
<protein>
    <submittedName>
        <fullName evidence="4">40S ribosomal protein S12</fullName>
    </submittedName>
</protein>
<dbReference type="PANTHER" id="PTHR11843">
    <property type="entry name" value="40S RIBOSOMAL PROTEIN S12"/>
    <property type="match status" value="1"/>
</dbReference>
<evidence type="ECO:0000256" key="2">
    <source>
        <dbReference type="ARBA" id="ARBA00023274"/>
    </source>
</evidence>
<feature type="domain" description="Ribosomal protein eL8/eL30/eS12/Gadd45" evidence="3">
    <location>
        <begin position="67"/>
        <end position="106"/>
    </location>
</feature>
<dbReference type="EMBL" id="JACEIK010000554">
    <property type="protein sequence ID" value="MCD7458973.1"/>
    <property type="molecule type" value="Genomic_DNA"/>
</dbReference>
<proteinExistence type="predicted"/>
<accession>A0ABS8SJH5</accession>
<dbReference type="InterPro" id="IPR029064">
    <property type="entry name" value="Ribosomal_eL30-like_sf"/>
</dbReference>
<sequence length="245" mass="26761">MESVIDSIYLTEFRVRLLETTGLLGFVGLTFTNKKMSGEDAAVAVPVAETPAPPLGEPMDIMTALQLLCVLAEDCDQPDYVKLVKALCADHNVSLITVPNAKTLGEDGLGEGKGYQGIMIDTPQNELCRLILKVKQKGRFVGCGCVVVKDYGEETEGLHIVQEAGDFDTSIAFLDDIISKSSTPKLNTSFFVLNLLGLVYAGSKHLIKGTDWHVLHDEKSFTLGRLVGVTRSKKVNDERVFGQRR</sequence>
<gene>
    <name evidence="4" type="primary">RPS12_3</name>
    <name evidence="4" type="ORF">HAX54_039754</name>
</gene>
<dbReference type="GO" id="GO:0005840">
    <property type="term" value="C:ribosome"/>
    <property type="evidence" value="ECO:0007669"/>
    <property type="project" value="UniProtKB-KW"/>
</dbReference>
<dbReference type="Proteomes" id="UP000823775">
    <property type="component" value="Unassembled WGS sequence"/>
</dbReference>